<reference evidence="1 2" key="1">
    <citation type="submission" date="2024-04" db="EMBL/GenBank/DDBJ databases">
        <title>Tritrichomonas musculus Genome.</title>
        <authorList>
            <person name="Alves-Ferreira E."/>
            <person name="Grigg M."/>
            <person name="Lorenzi H."/>
            <person name="Galac M."/>
        </authorList>
    </citation>
    <scope>NUCLEOTIDE SEQUENCE [LARGE SCALE GENOMIC DNA]</scope>
    <source>
        <strain evidence="1 2">EAF2021</strain>
    </source>
</reference>
<comment type="caution">
    <text evidence="1">The sequence shown here is derived from an EMBL/GenBank/DDBJ whole genome shotgun (WGS) entry which is preliminary data.</text>
</comment>
<dbReference type="PANTHER" id="PTHR47563">
    <property type="entry name" value="PROTEIN FMP25, MITOCHONDRIAL"/>
    <property type="match status" value="1"/>
</dbReference>
<dbReference type="Gene3D" id="2.130.10.30">
    <property type="entry name" value="Regulator of chromosome condensation 1/beta-lactamase-inhibitor protein II"/>
    <property type="match status" value="1"/>
</dbReference>
<dbReference type="Proteomes" id="UP001470230">
    <property type="component" value="Unassembled WGS sequence"/>
</dbReference>
<evidence type="ECO:0000313" key="1">
    <source>
        <dbReference type="EMBL" id="KAK8854418.1"/>
    </source>
</evidence>
<evidence type="ECO:0000313" key="2">
    <source>
        <dbReference type="Proteomes" id="UP001470230"/>
    </source>
</evidence>
<dbReference type="InterPro" id="IPR009091">
    <property type="entry name" value="RCC1/BLIP-II"/>
</dbReference>
<dbReference type="EMBL" id="JAPFFF010000021">
    <property type="protein sequence ID" value="KAK8854418.1"/>
    <property type="molecule type" value="Genomic_DNA"/>
</dbReference>
<protein>
    <submittedName>
        <fullName evidence="1">Protein rcc2</fullName>
    </submittedName>
</protein>
<name>A0ABR2HXP7_9EUKA</name>
<dbReference type="PANTHER" id="PTHR47563:SF1">
    <property type="entry name" value="PROTEIN FMP25, MITOCHONDRIAL"/>
    <property type="match status" value="1"/>
</dbReference>
<keyword evidence="2" id="KW-1185">Reference proteome</keyword>
<accession>A0ABR2HXP7</accession>
<organism evidence="1 2">
    <name type="scientific">Tritrichomonas musculus</name>
    <dbReference type="NCBI Taxonomy" id="1915356"/>
    <lineage>
        <taxon>Eukaryota</taxon>
        <taxon>Metamonada</taxon>
        <taxon>Parabasalia</taxon>
        <taxon>Tritrichomonadida</taxon>
        <taxon>Tritrichomonadidae</taxon>
        <taxon>Tritrichomonas</taxon>
    </lineage>
</organism>
<dbReference type="InterPro" id="IPR053245">
    <property type="entry name" value="MitoProcess-Associated"/>
</dbReference>
<gene>
    <name evidence="1" type="ORF">M9Y10_016980</name>
</gene>
<dbReference type="SUPFAM" id="SSF50985">
    <property type="entry name" value="RCC1/BLIP-II"/>
    <property type="match status" value="1"/>
</dbReference>
<proteinExistence type="predicted"/>
<dbReference type="Pfam" id="PF13540">
    <property type="entry name" value="RCC1_2"/>
    <property type="match status" value="1"/>
</dbReference>
<sequence length="320" mass="34692">MIVCGVDGFNLLGENPNKKSEFGDPIISPPLKSSFDLPSLLSYSVYNEHSAVVTKSGPLLGIGNNSIGFISSSLKKEKISLFTEFSIKDKKGPSTHSSPAVCCGFNTLYMFSKVDRRGRQLVYCDRKINEGEPVSLFGGQSHAAAIRNRSEVIFINRDAVAFTPDSYIEAFSLPHGEKASSIACLNAFVFVSSSNGRVFSSSIIRRSRELYFSAVSELDDEEIVCISGIFQRCLAVSKESGQLGLGEEIKSVSSFTEISSLDEYDIRAAYAGDDHSLFETREGAILSCGNNKYGQLILGSPSRENVYSPTETTIAGSSTL</sequence>